<dbReference type="AlphaFoldDB" id="X1HL41"/>
<dbReference type="EMBL" id="BARU01025170">
    <property type="protein sequence ID" value="GAH57780.1"/>
    <property type="molecule type" value="Genomic_DNA"/>
</dbReference>
<evidence type="ECO:0000313" key="1">
    <source>
        <dbReference type="EMBL" id="GAH57780.1"/>
    </source>
</evidence>
<proteinExistence type="predicted"/>
<reference evidence="1" key="1">
    <citation type="journal article" date="2014" name="Front. Microbiol.">
        <title>High frequency of phylogenetically diverse reductive dehalogenase-homologous genes in deep subseafloor sedimentary metagenomes.</title>
        <authorList>
            <person name="Kawai M."/>
            <person name="Futagami T."/>
            <person name="Toyoda A."/>
            <person name="Takaki Y."/>
            <person name="Nishi S."/>
            <person name="Hori S."/>
            <person name="Arai W."/>
            <person name="Tsubouchi T."/>
            <person name="Morono Y."/>
            <person name="Uchiyama I."/>
            <person name="Ito T."/>
            <person name="Fujiyama A."/>
            <person name="Inagaki F."/>
            <person name="Takami H."/>
        </authorList>
    </citation>
    <scope>NUCLEOTIDE SEQUENCE</scope>
    <source>
        <strain evidence="1">Expedition CK06-06</strain>
    </source>
</reference>
<organism evidence="1">
    <name type="scientific">marine sediment metagenome</name>
    <dbReference type="NCBI Taxonomy" id="412755"/>
    <lineage>
        <taxon>unclassified sequences</taxon>
        <taxon>metagenomes</taxon>
        <taxon>ecological metagenomes</taxon>
    </lineage>
</organism>
<sequence length="93" mass="9575">MGLTPSKKLVPEEAPSTLGTVANLLPLLKNLDPDQLGALVDKFVGGGEEVAPEGDLTGMLMDYVSRNPEMLEGLLEGLKGKGNAGAGEIASQV</sequence>
<name>X1HL41_9ZZZZ</name>
<protein>
    <submittedName>
        <fullName evidence="1">Uncharacterized protein</fullName>
    </submittedName>
</protein>
<gene>
    <name evidence="1" type="ORF">S03H2_40583</name>
</gene>
<accession>X1HL41</accession>
<comment type="caution">
    <text evidence="1">The sequence shown here is derived from an EMBL/GenBank/DDBJ whole genome shotgun (WGS) entry which is preliminary data.</text>
</comment>